<evidence type="ECO:0000313" key="4">
    <source>
        <dbReference type="EMBL" id="NMC63145.1"/>
    </source>
</evidence>
<protein>
    <submittedName>
        <fullName evidence="4">Trypsin-like serine protease</fullName>
    </submittedName>
</protein>
<dbReference type="AlphaFoldDB" id="A0A7X9IJZ0"/>
<accession>A0A7X9IJZ0</accession>
<evidence type="ECO:0000259" key="3">
    <source>
        <dbReference type="PROSITE" id="PS50240"/>
    </source>
</evidence>
<dbReference type="InterPro" id="IPR050430">
    <property type="entry name" value="Peptidase_S1"/>
</dbReference>
<keyword evidence="2" id="KW-1015">Disulfide bond</keyword>
<dbReference type="InterPro" id="IPR001254">
    <property type="entry name" value="Trypsin_dom"/>
</dbReference>
<dbReference type="PRINTS" id="PR00722">
    <property type="entry name" value="CHYMOTRYPSIN"/>
</dbReference>
<dbReference type="PROSITE" id="PS50240">
    <property type="entry name" value="TRYPSIN_DOM"/>
    <property type="match status" value="1"/>
</dbReference>
<evidence type="ECO:0000256" key="1">
    <source>
        <dbReference type="ARBA" id="ARBA00007664"/>
    </source>
</evidence>
<dbReference type="Proteomes" id="UP000524246">
    <property type="component" value="Unassembled WGS sequence"/>
</dbReference>
<dbReference type="GO" id="GO:0006508">
    <property type="term" value="P:proteolysis"/>
    <property type="evidence" value="ECO:0007669"/>
    <property type="project" value="UniProtKB-KW"/>
</dbReference>
<evidence type="ECO:0000256" key="2">
    <source>
        <dbReference type="ARBA" id="ARBA00023157"/>
    </source>
</evidence>
<gene>
    <name evidence="4" type="ORF">GYA55_08245</name>
</gene>
<evidence type="ECO:0000313" key="5">
    <source>
        <dbReference type="Proteomes" id="UP000524246"/>
    </source>
</evidence>
<dbReference type="SMART" id="SM00020">
    <property type="entry name" value="Tryp_SPc"/>
    <property type="match status" value="1"/>
</dbReference>
<reference evidence="4 5" key="1">
    <citation type="journal article" date="2020" name="Biotechnol. Biofuels">
        <title>New insights from the biogas microbiome by comprehensive genome-resolved metagenomics of nearly 1600 species originating from multiple anaerobic digesters.</title>
        <authorList>
            <person name="Campanaro S."/>
            <person name="Treu L."/>
            <person name="Rodriguez-R L.M."/>
            <person name="Kovalovszki A."/>
            <person name="Ziels R.M."/>
            <person name="Maus I."/>
            <person name="Zhu X."/>
            <person name="Kougias P.G."/>
            <person name="Basile A."/>
            <person name="Luo G."/>
            <person name="Schluter A."/>
            <person name="Konstantinidis K.T."/>
            <person name="Angelidaki I."/>
        </authorList>
    </citation>
    <scope>NUCLEOTIDE SEQUENCE [LARGE SCALE GENOMIC DNA]</scope>
    <source>
        <strain evidence="4">AS27yjCOA_65</strain>
    </source>
</reference>
<dbReference type="InterPro" id="IPR001314">
    <property type="entry name" value="Peptidase_S1A"/>
</dbReference>
<dbReference type="Pfam" id="PF00089">
    <property type="entry name" value="Trypsin"/>
    <property type="match status" value="1"/>
</dbReference>
<dbReference type="SUPFAM" id="SSF50494">
    <property type="entry name" value="Trypsin-like serine proteases"/>
    <property type="match status" value="1"/>
</dbReference>
<dbReference type="PANTHER" id="PTHR24276">
    <property type="entry name" value="POLYSERASE-RELATED"/>
    <property type="match status" value="1"/>
</dbReference>
<dbReference type="PROSITE" id="PS00135">
    <property type="entry name" value="TRYPSIN_SER"/>
    <property type="match status" value="1"/>
</dbReference>
<organism evidence="4 5">
    <name type="scientific">SAR324 cluster bacterium</name>
    <dbReference type="NCBI Taxonomy" id="2024889"/>
    <lineage>
        <taxon>Bacteria</taxon>
        <taxon>Deltaproteobacteria</taxon>
        <taxon>SAR324 cluster</taxon>
    </lineage>
</organism>
<dbReference type="InterPro" id="IPR009003">
    <property type="entry name" value="Peptidase_S1_PA"/>
</dbReference>
<dbReference type="PANTHER" id="PTHR24276:SF98">
    <property type="entry name" value="FI18310P1-RELATED"/>
    <property type="match status" value="1"/>
</dbReference>
<dbReference type="EMBL" id="JAAZON010000366">
    <property type="protein sequence ID" value="NMC63145.1"/>
    <property type="molecule type" value="Genomic_DNA"/>
</dbReference>
<comment type="caution">
    <text evidence="4">The sequence shown here is derived from an EMBL/GenBank/DDBJ whole genome shotgun (WGS) entry which is preliminary data.</text>
</comment>
<dbReference type="PROSITE" id="PS51257">
    <property type="entry name" value="PROKAR_LIPOPROTEIN"/>
    <property type="match status" value="1"/>
</dbReference>
<feature type="domain" description="Peptidase S1" evidence="3">
    <location>
        <begin position="39"/>
        <end position="235"/>
    </location>
</feature>
<keyword evidence="4" id="KW-0645">Protease</keyword>
<proteinExistence type="inferred from homology"/>
<dbReference type="InterPro" id="IPR043504">
    <property type="entry name" value="Peptidase_S1_PA_chymotrypsin"/>
</dbReference>
<dbReference type="InterPro" id="IPR033116">
    <property type="entry name" value="TRYPSIN_SER"/>
</dbReference>
<dbReference type="GO" id="GO:0004252">
    <property type="term" value="F:serine-type endopeptidase activity"/>
    <property type="evidence" value="ECO:0007669"/>
    <property type="project" value="InterPro"/>
</dbReference>
<feature type="non-terminal residue" evidence="4">
    <location>
        <position position="235"/>
    </location>
</feature>
<keyword evidence="4" id="KW-0378">Hydrolase</keyword>
<comment type="similarity">
    <text evidence="1">Belongs to the peptidase S1 family.</text>
</comment>
<name>A0A7X9IJZ0_9DELT</name>
<dbReference type="Gene3D" id="2.40.10.10">
    <property type="entry name" value="Trypsin-like serine proteases"/>
    <property type="match status" value="1"/>
</dbReference>
<sequence length="235" mass="24530">MKYFISILACLAMASCGGGGGDSEQTKAACSIIGLNTKIIGGEACSDLDRASIVRIMALVEVDNDLYPVPVCTGTMVTSDTVLTAQHCLITDFAGYPVRNLGIYSGEPGSGNLIAASLYLRAPGYRYEASVGRIFNDAALIKLRESSNLPSIPILLSRSVDIGETGYVYGYGATAENQDPNDVTFFDLEAGTMNIQNVTPNHIFVAFDGGSVNVCNGDSGGPLIVLVDGEPAIAG</sequence>